<dbReference type="GO" id="GO:0005524">
    <property type="term" value="F:ATP binding"/>
    <property type="evidence" value="ECO:0007669"/>
    <property type="project" value="InterPro"/>
</dbReference>
<feature type="domain" description="ATPase dynein-related AAA" evidence="3">
    <location>
        <begin position="392"/>
        <end position="543"/>
    </location>
</feature>
<feature type="transmembrane region" description="Helical" evidence="2">
    <location>
        <begin position="7"/>
        <end position="26"/>
    </location>
</feature>
<reference evidence="4" key="1">
    <citation type="journal article" date="2020" name="mSystems">
        <title>Genome- and Community-Level Interaction Insights into Carbon Utilization and Element Cycling Functions of Hydrothermarchaeota in Hydrothermal Sediment.</title>
        <authorList>
            <person name="Zhou Z."/>
            <person name="Liu Y."/>
            <person name="Xu W."/>
            <person name="Pan J."/>
            <person name="Luo Z.H."/>
            <person name="Li M."/>
        </authorList>
    </citation>
    <scope>NUCLEOTIDE SEQUENCE [LARGE SCALE GENOMIC DNA]</scope>
    <source>
        <strain evidence="4">SpSt-374</strain>
    </source>
</reference>
<protein>
    <submittedName>
        <fullName evidence="4">AAA family ATPase</fullName>
    </submittedName>
</protein>
<feature type="transmembrane region" description="Helical" evidence="2">
    <location>
        <begin position="32"/>
        <end position="51"/>
    </location>
</feature>
<organism evidence="4">
    <name type="scientific">Planktothricoides sp. SpSt-374</name>
    <dbReference type="NCBI Taxonomy" id="2282167"/>
    <lineage>
        <taxon>Bacteria</taxon>
        <taxon>Bacillati</taxon>
        <taxon>Cyanobacteriota</taxon>
        <taxon>Cyanophyceae</taxon>
        <taxon>Oscillatoriophycideae</taxon>
        <taxon>Oscillatoriales</taxon>
        <taxon>Oscillatoriaceae</taxon>
        <taxon>Planktothricoides</taxon>
    </lineage>
</organism>
<dbReference type="EMBL" id="DSPX01000202">
    <property type="protein sequence ID" value="HGG02958.1"/>
    <property type="molecule type" value="Genomic_DNA"/>
</dbReference>
<keyword evidence="2" id="KW-0472">Membrane</keyword>
<dbReference type="PANTHER" id="PTHR23159:SF31">
    <property type="entry name" value="CENTROSOME-ASSOCIATED PROTEIN CEP250 ISOFORM X1"/>
    <property type="match status" value="1"/>
</dbReference>
<feature type="coiled-coil region" evidence="1">
    <location>
        <begin position="72"/>
        <end position="317"/>
    </location>
</feature>
<name>A0A7C3VPJ0_9CYAN</name>
<dbReference type="InterPro" id="IPR027417">
    <property type="entry name" value="P-loop_NTPase"/>
</dbReference>
<keyword evidence="2" id="KW-0812">Transmembrane</keyword>
<proteinExistence type="predicted"/>
<evidence type="ECO:0000256" key="2">
    <source>
        <dbReference type="SAM" id="Phobius"/>
    </source>
</evidence>
<evidence type="ECO:0000313" key="4">
    <source>
        <dbReference type="EMBL" id="HGG02958.1"/>
    </source>
</evidence>
<dbReference type="SUPFAM" id="SSF52540">
    <property type="entry name" value="P-loop containing nucleoside triphosphate hydrolases"/>
    <property type="match status" value="1"/>
</dbReference>
<dbReference type="GO" id="GO:0016887">
    <property type="term" value="F:ATP hydrolysis activity"/>
    <property type="evidence" value="ECO:0007669"/>
    <property type="project" value="InterPro"/>
</dbReference>
<comment type="caution">
    <text evidence="4">The sequence shown here is derived from an EMBL/GenBank/DDBJ whole genome shotgun (WGS) entry which is preliminary data.</text>
</comment>
<dbReference type="Pfam" id="PF07728">
    <property type="entry name" value="AAA_5"/>
    <property type="match status" value="1"/>
</dbReference>
<evidence type="ECO:0000259" key="3">
    <source>
        <dbReference type="Pfam" id="PF07728"/>
    </source>
</evidence>
<keyword evidence="2" id="KW-1133">Transmembrane helix</keyword>
<dbReference type="AlphaFoldDB" id="A0A7C3VPJ0"/>
<dbReference type="PANTHER" id="PTHR23159">
    <property type="entry name" value="CENTROSOMAL PROTEIN 2"/>
    <property type="match status" value="1"/>
</dbReference>
<dbReference type="InterPro" id="IPR011704">
    <property type="entry name" value="ATPase_dyneun-rel_AAA"/>
</dbReference>
<keyword evidence="1" id="KW-0175">Coiled coil</keyword>
<gene>
    <name evidence="4" type="ORF">ENR15_20515</name>
</gene>
<dbReference type="Gene3D" id="3.40.50.300">
    <property type="entry name" value="P-loop containing nucleotide triphosphate hydrolases"/>
    <property type="match status" value="1"/>
</dbReference>
<sequence>MQNRTIDWLLAGATTFVVGAIIALILGQNAPHSLGVGLATTATSLGSAAILNSRMTARMAVLEQHIADTDRARALKQELPELKSQSASLIARNDELQRRLEQQQQEIAAALEKSGITKGQLAQLQAQANEIKATITALLGQKQDLDRRLAALNRNYPDLSALEGLQQRIHECQLEKTSLEAQITALGNRLGAMEDRRQSLQQLEANLAIRQAELDQLNSRIQFGSGLAGEVMENEAKLQYLKAQCQQLLTERQNLEGLINQLRLEQQQLDRSLEEKTAQYTSLVQKQPEVEAIERQIFHLRLEKKELELEKERLEHSVSTQAPYYKDPLQTLKMPLWSESEISHDFSTTNTDEEEFLKGFSAYVQKSGFYFPSRTIAAFHTSLKVQGISALVILSGISGTGKSELPQLYAKYMGAQFLMLAVQPRWDSPQDLLGFYNYMENQFKATSLTRSIYQYNHSPKWQDKIALILLDEMNLARVEYYFSEFLSKLESRRHHDAYLDIDLGNLTLPEGERHLKIPPQFFFVGTMNEDETTQTLSDKVLDRANVITMSRPLKLYLGNHGHPPELGSGCLSYHQFKSWCKLPNPSQPVVREVERLLTQTNQIMEDMGHPFAHRVYQSVVHYTVNYPGVGDNLTAAALAALSDSFAQKILPKLRGIIIEDERTMDNLDRLGSIVSGLADAALTAAFAKARQGYQFQWRGISYDV</sequence>
<dbReference type="Gene3D" id="1.10.287.1490">
    <property type="match status" value="1"/>
</dbReference>
<accession>A0A7C3VPJ0</accession>
<evidence type="ECO:0000256" key="1">
    <source>
        <dbReference type="SAM" id="Coils"/>
    </source>
</evidence>